<gene>
    <name evidence="1" type="ORF">GCM10022210_20720</name>
</gene>
<comment type="caution">
    <text evidence="1">The sequence shown here is derived from an EMBL/GenBank/DDBJ whole genome shotgun (WGS) entry which is preliminary data.</text>
</comment>
<proteinExistence type="predicted"/>
<dbReference type="RefSeq" id="WP_259091694.1">
    <property type="nucleotide sequence ID" value="NZ_BAAAZC010000015.1"/>
</dbReference>
<dbReference type="EMBL" id="BAAAZC010000015">
    <property type="protein sequence ID" value="GAA3971244.1"/>
    <property type="molecule type" value="Genomic_DNA"/>
</dbReference>
<keyword evidence="2" id="KW-1185">Reference proteome</keyword>
<evidence type="ECO:0000313" key="2">
    <source>
        <dbReference type="Proteomes" id="UP001500742"/>
    </source>
</evidence>
<organism evidence="1 2">
    <name type="scientific">Mucilaginibacter dorajii</name>
    <dbReference type="NCBI Taxonomy" id="692994"/>
    <lineage>
        <taxon>Bacteria</taxon>
        <taxon>Pseudomonadati</taxon>
        <taxon>Bacteroidota</taxon>
        <taxon>Sphingobacteriia</taxon>
        <taxon>Sphingobacteriales</taxon>
        <taxon>Sphingobacteriaceae</taxon>
        <taxon>Mucilaginibacter</taxon>
    </lineage>
</organism>
<accession>A0ABP7PUG5</accession>
<sequence length="137" mass="15640">MIRIRSKNVLLVAPDNFSVELLPNNKQFRHISATGNIFPSIHEQKPNVVIFDYDHLSTDIEKILRRIQSNTAYNKIKICCYKQKEHTKVDALLKVLGVDQIFYPHDFKQPQKGKNMVAAVTNVFDATVMSLLAKASN</sequence>
<evidence type="ECO:0000313" key="1">
    <source>
        <dbReference type="EMBL" id="GAA3971244.1"/>
    </source>
</evidence>
<name>A0ABP7PUG5_9SPHI</name>
<reference evidence="2" key="1">
    <citation type="journal article" date="2019" name="Int. J. Syst. Evol. Microbiol.">
        <title>The Global Catalogue of Microorganisms (GCM) 10K type strain sequencing project: providing services to taxonomists for standard genome sequencing and annotation.</title>
        <authorList>
            <consortium name="The Broad Institute Genomics Platform"/>
            <consortium name="The Broad Institute Genome Sequencing Center for Infectious Disease"/>
            <person name="Wu L."/>
            <person name="Ma J."/>
        </authorList>
    </citation>
    <scope>NUCLEOTIDE SEQUENCE [LARGE SCALE GENOMIC DNA]</scope>
    <source>
        <strain evidence="2">JCM 16601</strain>
    </source>
</reference>
<protein>
    <submittedName>
        <fullName evidence="1">Uncharacterized protein</fullName>
    </submittedName>
</protein>
<dbReference type="Proteomes" id="UP001500742">
    <property type="component" value="Unassembled WGS sequence"/>
</dbReference>